<dbReference type="OrthoDB" id="9115376at2"/>
<evidence type="ECO:0000256" key="1">
    <source>
        <dbReference type="SAM" id="MobiDB-lite"/>
    </source>
</evidence>
<evidence type="ECO:0000313" key="3">
    <source>
        <dbReference type="EMBL" id="PMS18285.1"/>
    </source>
</evidence>
<accession>A0A2N7VME4</accession>
<dbReference type="Proteomes" id="UP000235616">
    <property type="component" value="Unassembled WGS sequence"/>
</dbReference>
<gene>
    <name evidence="3" type="ORF">C0Z18_17010</name>
</gene>
<dbReference type="AlphaFoldDB" id="A0A2N7VME4"/>
<protein>
    <submittedName>
        <fullName evidence="3">Uncharacterized protein</fullName>
    </submittedName>
</protein>
<reference evidence="3 4" key="1">
    <citation type="submission" date="2018-01" db="EMBL/GenBank/DDBJ databases">
        <title>Whole genome analyses suggest that Burkholderia sensu lato contains two further novel genera in the rhizoxinica-symbiotica group Mycetohabitans gen. nov., and Trinickia gen. nov.: implications for the evolution of diazotrophy and nodulation in the Burkholderiaceae.</title>
        <authorList>
            <person name="Estrada-de los Santos P."/>
            <person name="Palmer M."/>
            <person name="Chavez-Ramirez B."/>
            <person name="Beukes C."/>
            <person name="Steenkamp E.T."/>
            <person name="Hirsch A.M."/>
            <person name="Manyaka P."/>
            <person name="Maluk M."/>
            <person name="Lafos M."/>
            <person name="Crook M."/>
            <person name="Gross E."/>
            <person name="Simon M.F."/>
            <person name="Bueno dos Reis Junior F."/>
            <person name="Poole P.S."/>
            <person name="Venter S.N."/>
            <person name="James E.K."/>
        </authorList>
    </citation>
    <scope>NUCLEOTIDE SEQUENCE [LARGE SCALE GENOMIC DNA]</scope>
    <source>
        <strain evidence="3 4">GIMN1.004</strain>
    </source>
</reference>
<proteinExistence type="predicted"/>
<keyword evidence="2" id="KW-0732">Signal</keyword>
<feature type="chain" id="PRO_5014976863" evidence="2">
    <location>
        <begin position="22"/>
        <end position="96"/>
    </location>
</feature>
<keyword evidence="4" id="KW-1185">Reference proteome</keyword>
<feature type="region of interest" description="Disordered" evidence="1">
    <location>
        <begin position="43"/>
        <end position="96"/>
    </location>
</feature>
<feature type="signal peptide" evidence="2">
    <location>
        <begin position="1"/>
        <end position="21"/>
    </location>
</feature>
<evidence type="ECO:0000256" key="2">
    <source>
        <dbReference type="SAM" id="SignalP"/>
    </source>
</evidence>
<dbReference type="RefSeq" id="WP_102646599.1">
    <property type="nucleotide sequence ID" value="NZ_PNYA01000015.1"/>
</dbReference>
<evidence type="ECO:0000313" key="4">
    <source>
        <dbReference type="Proteomes" id="UP000235616"/>
    </source>
</evidence>
<sequence>MKKASLTVLFSLSLLAGAAYAQTDEGGVTMSTDPAKAADIEQRAQALQQQQDQMPMQQHETMPMHHKPMHHKPMHKHAAKGAAKAAGAAPASGASQ</sequence>
<dbReference type="EMBL" id="PNYA01000015">
    <property type="protein sequence ID" value="PMS18285.1"/>
    <property type="molecule type" value="Genomic_DNA"/>
</dbReference>
<organism evidence="3 4">
    <name type="scientific">Trinickia dabaoshanensis</name>
    <dbReference type="NCBI Taxonomy" id="564714"/>
    <lineage>
        <taxon>Bacteria</taxon>
        <taxon>Pseudomonadati</taxon>
        <taxon>Pseudomonadota</taxon>
        <taxon>Betaproteobacteria</taxon>
        <taxon>Burkholderiales</taxon>
        <taxon>Burkholderiaceae</taxon>
        <taxon>Trinickia</taxon>
    </lineage>
</organism>
<feature type="compositionally biased region" description="Low complexity" evidence="1">
    <location>
        <begin position="80"/>
        <end position="96"/>
    </location>
</feature>
<feature type="compositionally biased region" description="Low complexity" evidence="1">
    <location>
        <begin position="43"/>
        <end position="58"/>
    </location>
</feature>
<name>A0A2N7VME4_9BURK</name>
<feature type="compositionally biased region" description="Basic residues" evidence="1">
    <location>
        <begin position="64"/>
        <end position="79"/>
    </location>
</feature>
<comment type="caution">
    <text evidence="3">The sequence shown here is derived from an EMBL/GenBank/DDBJ whole genome shotgun (WGS) entry which is preliminary data.</text>
</comment>